<sequence>MTKIDIKILNTLLAIDIGIIIFCMISGNRHWLYTTQIGFFSSSLIIFASMKSYRNMIEKRVANQTVLDDADRDPLDEIDDPHELYSDEEATQKQEVTKEEFVEIVNEEKAKQRAKRRSPIEVVRDSKAFLSIYRLGAYGVLILGFFYLDRHHYLDIPAYLFSLSIPIATTVIILMRSR</sequence>
<gene>
    <name evidence="2" type="ORF">MNB_SV-6-900</name>
</gene>
<evidence type="ECO:0000256" key="1">
    <source>
        <dbReference type="SAM" id="Phobius"/>
    </source>
</evidence>
<feature type="transmembrane region" description="Helical" evidence="1">
    <location>
        <begin position="128"/>
        <end position="148"/>
    </location>
</feature>
<keyword evidence="1" id="KW-0472">Membrane</keyword>
<reference evidence="2" key="1">
    <citation type="submission" date="2016-10" db="EMBL/GenBank/DDBJ databases">
        <authorList>
            <person name="de Groot N.N."/>
        </authorList>
    </citation>
    <scope>NUCLEOTIDE SEQUENCE</scope>
</reference>
<accession>A0A1W1B8N8</accession>
<keyword evidence="1" id="KW-1133">Transmembrane helix</keyword>
<proteinExistence type="predicted"/>
<protein>
    <submittedName>
        <fullName evidence="2">Uncharacterized protein</fullName>
    </submittedName>
</protein>
<keyword evidence="1" id="KW-0812">Transmembrane</keyword>
<name>A0A1W1B8N8_9ZZZZ</name>
<feature type="transmembrane region" description="Helical" evidence="1">
    <location>
        <begin position="7"/>
        <end position="27"/>
    </location>
</feature>
<dbReference type="EMBL" id="FPHC01000004">
    <property type="protein sequence ID" value="SFV49860.1"/>
    <property type="molecule type" value="Genomic_DNA"/>
</dbReference>
<organism evidence="2">
    <name type="scientific">hydrothermal vent metagenome</name>
    <dbReference type="NCBI Taxonomy" id="652676"/>
    <lineage>
        <taxon>unclassified sequences</taxon>
        <taxon>metagenomes</taxon>
        <taxon>ecological metagenomes</taxon>
    </lineage>
</organism>
<dbReference type="AlphaFoldDB" id="A0A1W1B8N8"/>
<evidence type="ECO:0000313" key="2">
    <source>
        <dbReference type="EMBL" id="SFV49860.1"/>
    </source>
</evidence>
<feature type="transmembrane region" description="Helical" evidence="1">
    <location>
        <begin position="33"/>
        <end position="50"/>
    </location>
</feature>
<feature type="transmembrane region" description="Helical" evidence="1">
    <location>
        <begin position="154"/>
        <end position="175"/>
    </location>
</feature>